<dbReference type="HOGENOM" id="CLU_1979006_0_0_3"/>
<protein>
    <recommendedName>
        <fullName evidence="4">Secreted protein</fullName>
    </recommendedName>
</protein>
<dbReference type="AlphaFoldDB" id="F4XJX9"/>
<dbReference type="RefSeq" id="WP_008179137.1">
    <property type="nucleotide sequence ID" value="NZ_GL890825.1"/>
</dbReference>
<feature type="chain" id="PRO_5003319588" description="Secreted protein" evidence="1">
    <location>
        <begin position="34"/>
        <end position="126"/>
    </location>
</feature>
<accession>F4XJX9</accession>
<name>F4XJX9_9CYAN</name>
<evidence type="ECO:0000313" key="2">
    <source>
        <dbReference type="EMBL" id="EGJ34938.1"/>
    </source>
</evidence>
<sequence length="126" mass="13642">MMVNFQSIGKKVASFFLLVALCLSVFVANPAVAQARELYGAVNSDGQVWYGEGFKSRELDGGIYLIQFQEGFQSLPAPTVSIYGSPWKTFNMSAAIVEVGPDYLVVQTSSPDRPADSAFTFTVIGD</sequence>
<evidence type="ECO:0008006" key="4">
    <source>
        <dbReference type="Google" id="ProtNLM"/>
    </source>
</evidence>
<evidence type="ECO:0000313" key="3">
    <source>
        <dbReference type="Proteomes" id="UP000003959"/>
    </source>
</evidence>
<gene>
    <name evidence="2" type="ORF">LYNGBM3L_10660</name>
</gene>
<keyword evidence="3" id="KW-1185">Reference proteome</keyword>
<reference evidence="3" key="1">
    <citation type="journal article" date="2011" name="Proc. Natl. Acad. Sci. U.S.A.">
        <title>Genomic insights into the physiology and ecology of the marine filamentous cyanobacterium Lyngbya majuscula.</title>
        <authorList>
            <person name="Jones A.C."/>
            <person name="Monroe E.A."/>
            <person name="Podell S."/>
            <person name="Hess W.R."/>
            <person name="Klages S."/>
            <person name="Esquenazi E."/>
            <person name="Niessen S."/>
            <person name="Hoover H."/>
            <person name="Rothmann M."/>
            <person name="Lasken R.S."/>
            <person name="Yates J.R.III."/>
            <person name="Reinhardt R."/>
            <person name="Kube M."/>
            <person name="Burkart M.D."/>
            <person name="Allen E.E."/>
            <person name="Dorrestein P.C."/>
            <person name="Gerwick W.H."/>
            <person name="Gerwick L."/>
        </authorList>
    </citation>
    <scope>NUCLEOTIDE SEQUENCE [LARGE SCALE GENOMIC DNA]</scope>
    <source>
        <strain evidence="3">3L</strain>
    </source>
</reference>
<feature type="signal peptide" evidence="1">
    <location>
        <begin position="1"/>
        <end position="33"/>
    </location>
</feature>
<dbReference type="OrthoDB" id="583653at2"/>
<dbReference type="EMBL" id="GL890825">
    <property type="protein sequence ID" value="EGJ34938.1"/>
    <property type="molecule type" value="Genomic_DNA"/>
</dbReference>
<proteinExistence type="predicted"/>
<dbReference type="Proteomes" id="UP000003959">
    <property type="component" value="Unassembled WGS sequence"/>
</dbReference>
<organism evidence="2 3">
    <name type="scientific">Moorena producens 3L</name>
    <dbReference type="NCBI Taxonomy" id="489825"/>
    <lineage>
        <taxon>Bacteria</taxon>
        <taxon>Bacillati</taxon>
        <taxon>Cyanobacteriota</taxon>
        <taxon>Cyanophyceae</taxon>
        <taxon>Coleofasciculales</taxon>
        <taxon>Coleofasciculaceae</taxon>
        <taxon>Moorena</taxon>
    </lineage>
</organism>
<evidence type="ECO:0000256" key="1">
    <source>
        <dbReference type="SAM" id="SignalP"/>
    </source>
</evidence>
<keyword evidence="1" id="KW-0732">Signal</keyword>